<dbReference type="AlphaFoldDB" id="A0A5S6QP73"/>
<dbReference type="Pfam" id="PF04500">
    <property type="entry name" value="FLYWCH"/>
    <property type="match status" value="1"/>
</dbReference>
<dbReference type="InterPro" id="IPR007588">
    <property type="entry name" value="Znf_FLYWCH"/>
</dbReference>
<keyword evidence="1" id="KW-0479">Metal-binding</keyword>
<protein>
    <submittedName>
        <fullName evidence="6">FLYWCH-type domain-containing protein</fullName>
    </submittedName>
</protein>
<reference evidence="6" key="1">
    <citation type="submission" date="2019-12" db="UniProtKB">
        <authorList>
            <consortium name="WormBaseParasite"/>
        </authorList>
    </citation>
    <scope>IDENTIFICATION</scope>
</reference>
<evidence type="ECO:0000256" key="2">
    <source>
        <dbReference type="ARBA" id="ARBA00022771"/>
    </source>
</evidence>
<dbReference type="STRING" id="70415.A0A5S6QP73"/>
<dbReference type="WBParaSite" id="TMUE_2000008662.1">
    <property type="protein sequence ID" value="TMUE_2000008662.1"/>
    <property type="gene ID" value="WBGene00300348"/>
</dbReference>
<organism evidence="5 6">
    <name type="scientific">Trichuris muris</name>
    <name type="common">Mouse whipworm</name>
    <dbReference type="NCBI Taxonomy" id="70415"/>
    <lineage>
        <taxon>Eukaryota</taxon>
        <taxon>Metazoa</taxon>
        <taxon>Ecdysozoa</taxon>
        <taxon>Nematoda</taxon>
        <taxon>Enoplea</taxon>
        <taxon>Dorylaimia</taxon>
        <taxon>Trichinellida</taxon>
        <taxon>Trichuridae</taxon>
        <taxon>Trichuris</taxon>
    </lineage>
</organism>
<evidence type="ECO:0000313" key="5">
    <source>
        <dbReference type="Proteomes" id="UP000046395"/>
    </source>
</evidence>
<keyword evidence="5" id="KW-1185">Reference proteome</keyword>
<feature type="domain" description="FLYWCH-type" evidence="4">
    <location>
        <begin position="2"/>
        <end position="47"/>
    </location>
</feature>
<accession>A0A5S6QP73</accession>
<keyword evidence="3" id="KW-0862">Zinc</keyword>
<evidence type="ECO:0000259" key="4">
    <source>
        <dbReference type="Pfam" id="PF04500"/>
    </source>
</evidence>
<dbReference type="Proteomes" id="UP000046395">
    <property type="component" value="Unassembled WGS sequence"/>
</dbReference>
<sequence>MYTFEKLNRSETIKFWRCDKRYLDECKATVHAFVTAEVIKEVNEHTHDSDPVPMEVTAVCNTIKRPTEETTETPAMIINEVCAETSTVTLTQLSSSEAMKMIIRRKRRTVQGAPPQPIHRASIVVPELYQIHREEERFLLYGSGVRYADRILIFGRQSHSVWSGYMKTLYADGTF</sequence>
<evidence type="ECO:0000256" key="1">
    <source>
        <dbReference type="ARBA" id="ARBA00022723"/>
    </source>
</evidence>
<keyword evidence="2" id="KW-0863">Zinc-finger</keyword>
<dbReference type="Gene3D" id="2.20.25.240">
    <property type="match status" value="1"/>
</dbReference>
<dbReference type="GO" id="GO:0008270">
    <property type="term" value="F:zinc ion binding"/>
    <property type="evidence" value="ECO:0007669"/>
    <property type="project" value="UniProtKB-KW"/>
</dbReference>
<evidence type="ECO:0000313" key="6">
    <source>
        <dbReference type="WBParaSite" id="TMUE_2000008662.1"/>
    </source>
</evidence>
<evidence type="ECO:0000256" key="3">
    <source>
        <dbReference type="ARBA" id="ARBA00022833"/>
    </source>
</evidence>
<proteinExistence type="predicted"/>
<name>A0A5S6QP73_TRIMR</name>